<gene>
    <name evidence="6" type="ORF">GPUH_LOCUS650</name>
</gene>
<dbReference type="GO" id="GO:0051750">
    <property type="term" value="F:delta(3,5)-delta(2,4)-dienoyl-CoA isomerase activity"/>
    <property type="evidence" value="ECO:0007669"/>
    <property type="project" value="TreeGrafter"/>
</dbReference>
<evidence type="ECO:0000256" key="3">
    <source>
        <dbReference type="ARBA" id="ARBA00022832"/>
    </source>
</evidence>
<proteinExistence type="inferred from homology"/>
<name>A0A183CW09_9BILA</name>
<dbReference type="UniPathway" id="UPA00659"/>
<dbReference type="Gene3D" id="1.10.12.10">
    <property type="entry name" value="Lyase 2-enoyl-coa Hydratase, Chain A, domain 2"/>
    <property type="match status" value="1"/>
</dbReference>
<dbReference type="SUPFAM" id="SSF52096">
    <property type="entry name" value="ClpP/crotonase"/>
    <property type="match status" value="1"/>
</dbReference>
<dbReference type="GO" id="GO:0005739">
    <property type="term" value="C:mitochondrion"/>
    <property type="evidence" value="ECO:0007669"/>
    <property type="project" value="TreeGrafter"/>
</dbReference>
<dbReference type="InterPro" id="IPR045002">
    <property type="entry name" value="Ech1-like"/>
</dbReference>
<dbReference type="Proteomes" id="UP000271098">
    <property type="component" value="Unassembled WGS sequence"/>
</dbReference>
<evidence type="ECO:0000256" key="5">
    <source>
        <dbReference type="ARBA" id="ARBA00023235"/>
    </source>
</evidence>
<dbReference type="InterPro" id="IPR014748">
    <property type="entry name" value="Enoyl-CoA_hydra_C"/>
</dbReference>
<evidence type="ECO:0000256" key="2">
    <source>
        <dbReference type="ARBA" id="ARBA00005254"/>
    </source>
</evidence>
<dbReference type="GO" id="GO:0006635">
    <property type="term" value="P:fatty acid beta-oxidation"/>
    <property type="evidence" value="ECO:0007669"/>
    <property type="project" value="UniProtKB-UniPathway"/>
</dbReference>
<dbReference type="InterPro" id="IPR029045">
    <property type="entry name" value="ClpP/crotonase-like_dom_sf"/>
</dbReference>
<accession>A0A183CW09</accession>
<keyword evidence="4" id="KW-0443">Lipid metabolism</keyword>
<dbReference type="InterPro" id="IPR001753">
    <property type="entry name" value="Enoyl-CoA_hydra/iso"/>
</dbReference>
<dbReference type="FunFam" id="1.10.12.10:FF:000004">
    <property type="entry name" value="Delta3,5-delta2,4-dienoyl-CoA isomerase"/>
    <property type="match status" value="1"/>
</dbReference>
<evidence type="ECO:0000313" key="8">
    <source>
        <dbReference type="WBParaSite" id="GPUH_0000065001-mRNA-1"/>
    </source>
</evidence>
<keyword evidence="3" id="KW-0276">Fatty acid metabolism</keyword>
<reference evidence="8" key="1">
    <citation type="submission" date="2016-06" db="UniProtKB">
        <authorList>
            <consortium name="WormBaseParasite"/>
        </authorList>
    </citation>
    <scope>IDENTIFICATION</scope>
</reference>
<dbReference type="WBParaSite" id="GPUH_0000065001-mRNA-1">
    <property type="protein sequence ID" value="GPUH_0000065001-mRNA-1"/>
    <property type="gene ID" value="GPUH_0000065001"/>
</dbReference>
<protein>
    <submittedName>
        <fullName evidence="8">Enoyl-CoA hydratase/isomerase family protein</fullName>
    </submittedName>
</protein>
<dbReference type="EMBL" id="UYRT01000623">
    <property type="protein sequence ID" value="VDK28458.1"/>
    <property type="molecule type" value="Genomic_DNA"/>
</dbReference>
<comment type="similarity">
    <text evidence="2">Belongs to the enoyl-CoA hydratase/isomerase family.</text>
</comment>
<organism evidence="8">
    <name type="scientific">Gongylonema pulchrum</name>
    <dbReference type="NCBI Taxonomy" id="637853"/>
    <lineage>
        <taxon>Eukaryota</taxon>
        <taxon>Metazoa</taxon>
        <taxon>Ecdysozoa</taxon>
        <taxon>Nematoda</taxon>
        <taxon>Chromadorea</taxon>
        <taxon>Rhabditida</taxon>
        <taxon>Spirurina</taxon>
        <taxon>Spiruromorpha</taxon>
        <taxon>Spiruroidea</taxon>
        <taxon>Gongylonematidae</taxon>
        <taxon>Gongylonema</taxon>
    </lineage>
</organism>
<dbReference type="PANTHER" id="PTHR43149:SF1">
    <property type="entry name" value="DELTA(3,5)-DELTA(2,4)-DIENOYL-COA ISOMERASE, MITOCHONDRIAL"/>
    <property type="match status" value="1"/>
</dbReference>
<dbReference type="Gene3D" id="3.90.226.10">
    <property type="entry name" value="2-enoyl-CoA Hydratase, Chain A, domain 1"/>
    <property type="match status" value="1"/>
</dbReference>
<evidence type="ECO:0000313" key="6">
    <source>
        <dbReference type="EMBL" id="VDK28458.1"/>
    </source>
</evidence>
<keyword evidence="5" id="KW-0413">Isomerase</keyword>
<evidence type="ECO:0000256" key="1">
    <source>
        <dbReference type="ARBA" id="ARBA00005005"/>
    </source>
</evidence>
<dbReference type="OrthoDB" id="14970at2759"/>
<evidence type="ECO:0000256" key="4">
    <source>
        <dbReference type="ARBA" id="ARBA00023098"/>
    </source>
</evidence>
<dbReference type="AlphaFoldDB" id="A0A183CW09"/>
<sequence>LNQHRLKDYGAQLFSLLRVYQKNFSVLIFQEVDVGLVADVGILNRINKLVKSDSLTRELAYTARDFGSSEALQYGFISRLFDSTEDCLSASLSLAREIATRSPIAVRGTKMALNYSRDHPVDDSINFIRTWNQSQLQSEDLLRAAATALSKQKPEFDDV</sequence>
<evidence type="ECO:0000313" key="7">
    <source>
        <dbReference type="Proteomes" id="UP000271098"/>
    </source>
</evidence>
<dbReference type="PANTHER" id="PTHR43149">
    <property type="entry name" value="ENOYL-COA HYDRATASE"/>
    <property type="match status" value="1"/>
</dbReference>
<keyword evidence="7" id="KW-1185">Reference proteome</keyword>
<comment type="pathway">
    <text evidence="1">Lipid metabolism; fatty acid beta-oxidation.</text>
</comment>
<reference evidence="6 7" key="2">
    <citation type="submission" date="2018-11" db="EMBL/GenBank/DDBJ databases">
        <authorList>
            <consortium name="Pathogen Informatics"/>
        </authorList>
    </citation>
    <scope>NUCLEOTIDE SEQUENCE [LARGE SCALE GENOMIC DNA]</scope>
</reference>
<dbReference type="Pfam" id="PF00378">
    <property type="entry name" value="ECH_1"/>
    <property type="match status" value="1"/>
</dbReference>